<dbReference type="InterPro" id="IPR013766">
    <property type="entry name" value="Thioredoxin_domain"/>
</dbReference>
<dbReference type="EMBL" id="QYUP01000132">
    <property type="protein sequence ID" value="RJG14461.1"/>
    <property type="molecule type" value="Genomic_DNA"/>
</dbReference>
<dbReference type="InterPro" id="IPR036249">
    <property type="entry name" value="Thioredoxin-like_sf"/>
</dbReference>
<dbReference type="CDD" id="cd02953">
    <property type="entry name" value="DsbDgamma"/>
    <property type="match status" value="1"/>
</dbReference>
<protein>
    <submittedName>
        <fullName evidence="9">Protein-disulfide reductase</fullName>
    </submittedName>
</protein>
<dbReference type="Pfam" id="PF11412">
    <property type="entry name" value="DsbD_N"/>
    <property type="match status" value="1"/>
</dbReference>
<keyword evidence="2" id="KW-1003">Cell membrane</keyword>
<sequence>MALVPHLAHAEPAVVVTDHVRAELVAQAPEGISPGKPLWLGLAITHQPHWHTYWKNPGDSGLPTTLNWVLPTGFVAGDIVWPTPRRLPLGPLVNYGYEGQVLLPVSVAVPADFAGSTLTVRLHAEWLVCKEICLPESGDFHIEISARSPTTSHRELFDAARVATPRAVPGASASGRVVGAALAIEVHGLPAPAQGQALQFMAEDAGVIDHAGQVEQRWAGTTLRLRVPLSLQRSESPDALKVVLSAPNQSAGWMLTIPIVGGWSAGAAASAVAVADVSAATAPAFMLALLFALAGGAMLNLMPCVFPVLSLKIFGFAQRGGDRRRAIAGGLAYTAGVVFSFIALACLLLVLRAGGEQLGWGFQLQSPVFVSVLAALFTLIGLNLAGVFEFGTLLPGTVAGYRAKNPLVDDALSGALAVAIASPCTAPFMGAALGAALTESVPRAMAIFAALGLGMAAPYLAATLWPGFARLLPRPGPWMLRFKVIMAFPMFATVVWLLWVLGQQTGVDAMAGMAGALIALAFACWTIGTPVHSRRARVLLAGSGLFMLALATALVWPALRSETAASGQAQTQGAGQWAPWSVAAVEQARTAGKPVFVDFTAAWCITCQFNKRTTLADAGLLAEFETRQVVLLRADWTRRDPAITQQLALLGRSGVPVYAIYGTKTDSPQVLSELLTVEEVRSALGNL</sequence>
<feature type="transmembrane region" description="Helical" evidence="7">
    <location>
        <begin position="507"/>
        <end position="527"/>
    </location>
</feature>
<evidence type="ECO:0000256" key="2">
    <source>
        <dbReference type="ARBA" id="ARBA00022475"/>
    </source>
</evidence>
<evidence type="ECO:0000256" key="4">
    <source>
        <dbReference type="ARBA" id="ARBA00022748"/>
    </source>
</evidence>
<dbReference type="Gene3D" id="3.40.30.10">
    <property type="entry name" value="Glutaredoxin"/>
    <property type="match status" value="1"/>
</dbReference>
<feature type="transmembrane region" description="Helical" evidence="7">
    <location>
        <begin position="415"/>
        <end position="438"/>
    </location>
</feature>
<evidence type="ECO:0000259" key="8">
    <source>
        <dbReference type="PROSITE" id="PS51352"/>
    </source>
</evidence>
<keyword evidence="4" id="KW-0201">Cytochrome c-type biogenesis</keyword>
<feature type="transmembrane region" description="Helical" evidence="7">
    <location>
        <begin position="539"/>
        <end position="559"/>
    </location>
</feature>
<evidence type="ECO:0000256" key="1">
    <source>
        <dbReference type="ARBA" id="ARBA00004651"/>
    </source>
</evidence>
<dbReference type="Pfam" id="PF02683">
    <property type="entry name" value="DsbD_TM"/>
    <property type="match status" value="1"/>
</dbReference>
<dbReference type="OrthoDB" id="9811036at2"/>
<keyword evidence="6 7" id="KW-0472">Membrane</keyword>
<proteinExistence type="predicted"/>
<dbReference type="Pfam" id="PF13899">
    <property type="entry name" value="Thioredoxin_7"/>
    <property type="match status" value="1"/>
</dbReference>
<dbReference type="GO" id="GO:0017004">
    <property type="term" value="P:cytochrome complex assembly"/>
    <property type="evidence" value="ECO:0007669"/>
    <property type="project" value="UniProtKB-KW"/>
</dbReference>
<dbReference type="InterPro" id="IPR003834">
    <property type="entry name" value="Cyt_c_assmbl_TM_dom"/>
</dbReference>
<feature type="domain" description="Thioredoxin" evidence="8">
    <location>
        <begin position="558"/>
        <end position="687"/>
    </location>
</feature>
<gene>
    <name evidence="9" type="ORF">D3872_17690</name>
</gene>
<evidence type="ECO:0000313" key="9">
    <source>
        <dbReference type="EMBL" id="RJG14461.1"/>
    </source>
</evidence>
<evidence type="ECO:0000256" key="6">
    <source>
        <dbReference type="ARBA" id="ARBA00023136"/>
    </source>
</evidence>
<keyword evidence="10" id="KW-1185">Reference proteome</keyword>
<dbReference type="PANTHER" id="PTHR32234:SF3">
    <property type="entry name" value="SUPPRESSION OF COPPER SENSITIVITY PROTEIN"/>
    <property type="match status" value="1"/>
</dbReference>
<keyword evidence="3 7" id="KW-0812">Transmembrane</keyword>
<evidence type="ECO:0000256" key="3">
    <source>
        <dbReference type="ARBA" id="ARBA00022692"/>
    </source>
</evidence>
<keyword evidence="5 7" id="KW-1133">Transmembrane helix</keyword>
<dbReference type="SUPFAM" id="SSF52833">
    <property type="entry name" value="Thioredoxin-like"/>
    <property type="match status" value="1"/>
</dbReference>
<feature type="transmembrane region" description="Helical" evidence="7">
    <location>
        <begin position="444"/>
        <end position="468"/>
    </location>
</feature>
<feature type="transmembrane region" description="Helical" evidence="7">
    <location>
        <begin position="480"/>
        <end position="501"/>
    </location>
</feature>
<dbReference type="GO" id="GO:0005886">
    <property type="term" value="C:plasma membrane"/>
    <property type="evidence" value="ECO:0007669"/>
    <property type="project" value="UniProtKB-SubCell"/>
</dbReference>
<reference evidence="9 10" key="1">
    <citation type="submission" date="2018-09" db="EMBL/GenBank/DDBJ databases">
        <authorList>
            <person name="Zhu H."/>
        </authorList>
    </citation>
    <scope>NUCLEOTIDE SEQUENCE [LARGE SCALE GENOMIC DNA]</scope>
    <source>
        <strain evidence="9 10">K1S02-61</strain>
    </source>
</reference>
<dbReference type="InterPro" id="IPR028250">
    <property type="entry name" value="DsbDN"/>
</dbReference>
<dbReference type="GO" id="GO:0045454">
    <property type="term" value="P:cell redox homeostasis"/>
    <property type="evidence" value="ECO:0007669"/>
    <property type="project" value="TreeGrafter"/>
</dbReference>
<dbReference type="PROSITE" id="PS51352">
    <property type="entry name" value="THIOREDOXIN_2"/>
    <property type="match status" value="1"/>
</dbReference>
<evidence type="ECO:0000313" key="10">
    <source>
        <dbReference type="Proteomes" id="UP000284006"/>
    </source>
</evidence>
<comment type="caution">
    <text evidence="9">The sequence shown here is derived from an EMBL/GenBank/DDBJ whole genome shotgun (WGS) entry which is preliminary data.</text>
</comment>
<organism evidence="9 10">
    <name type="scientific">Massilia cavernae</name>
    <dbReference type="NCBI Taxonomy" id="2320864"/>
    <lineage>
        <taxon>Bacteria</taxon>
        <taxon>Pseudomonadati</taxon>
        <taxon>Pseudomonadota</taxon>
        <taxon>Betaproteobacteria</taxon>
        <taxon>Burkholderiales</taxon>
        <taxon>Oxalobacteraceae</taxon>
        <taxon>Telluria group</taxon>
        <taxon>Massilia</taxon>
    </lineage>
</organism>
<evidence type="ECO:0000256" key="5">
    <source>
        <dbReference type="ARBA" id="ARBA00022989"/>
    </source>
</evidence>
<dbReference type="Proteomes" id="UP000284006">
    <property type="component" value="Unassembled WGS sequence"/>
</dbReference>
<dbReference type="GO" id="GO:0015035">
    <property type="term" value="F:protein-disulfide reductase activity"/>
    <property type="evidence" value="ECO:0007669"/>
    <property type="project" value="TreeGrafter"/>
</dbReference>
<feature type="transmembrane region" description="Helical" evidence="7">
    <location>
        <begin position="284"/>
        <end position="309"/>
    </location>
</feature>
<comment type="subcellular location">
    <subcellularLocation>
        <location evidence="1">Cell membrane</location>
        <topology evidence="1">Multi-pass membrane protein</topology>
    </subcellularLocation>
</comment>
<feature type="transmembrane region" description="Helical" evidence="7">
    <location>
        <begin position="330"/>
        <end position="351"/>
    </location>
</feature>
<dbReference type="PANTHER" id="PTHR32234">
    <property type="entry name" value="THIOL:DISULFIDE INTERCHANGE PROTEIN DSBD"/>
    <property type="match status" value="1"/>
</dbReference>
<feature type="transmembrane region" description="Helical" evidence="7">
    <location>
        <begin position="371"/>
        <end position="394"/>
    </location>
</feature>
<dbReference type="InterPro" id="IPR035671">
    <property type="entry name" value="DsbD_gamma"/>
</dbReference>
<dbReference type="AlphaFoldDB" id="A0A418XPW0"/>
<name>A0A418XPW0_9BURK</name>
<evidence type="ECO:0000256" key="7">
    <source>
        <dbReference type="SAM" id="Phobius"/>
    </source>
</evidence>
<accession>A0A418XPW0</accession>